<evidence type="ECO:0000256" key="2">
    <source>
        <dbReference type="ARBA" id="ARBA00022704"/>
    </source>
</evidence>
<dbReference type="NCBIfam" id="TIGR01638">
    <property type="entry name" value="Atha_cystat_rel"/>
    <property type="match status" value="1"/>
</dbReference>
<accession>A0ABU6RPM6</accession>
<dbReference type="Proteomes" id="UP001341840">
    <property type="component" value="Unassembled WGS sequence"/>
</dbReference>
<dbReference type="InterPro" id="IPR006525">
    <property type="entry name" value="Cystatin-related_pln"/>
</dbReference>
<dbReference type="EMBL" id="JASCZI010031074">
    <property type="protein sequence ID" value="MED6125870.1"/>
    <property type="molecule type" value="Genomic_DNA"/>
</dbReference>
<proteinExistence type="predicted"/>
<dbReference type="SUPFAM" id="SSF54403">
    <property type="entry name" value="Cystatin/monellin"/>
    <property type="match status" value="1"/>
</dbReference>
<keyword evidence="1" id="KW-0646">Protease inhibitor</keyword>
<evidence type="ECO:0000313" key="6">
    <source>
        <dbReference type="Proteomes" id="UP001341840"/>
    </source>
</evidence>
<evidence type="ECO:0000313" key="5">
    <source>
        <dbReference type="EMBL" id="MED6125870.1"/>
    </source>
</evidence>
<feature type="domain" description="Cystatin" evidence="4">
    <location>
        <begin position="95"/>
        <end position="184"/>
    </location>
</feature>
<dbReference type="InterPro" id="IPR046350">
    <property type="entry name" value="Cystatin_sf"/>
</dbReference>
<reference evidence="5 6" key="1">
    <citation type="journal article" date="2023" name="Plants (Basel)">
        <title>Bridging the Gap: Combining Genomics and Transcriptomics Approaches to Understand Stylosanthes scabra, an Orphan Legume from the Brazilian Caatinga.</title>
        <authorList>
            <person name="Ferreira-Neto J.R.C."/>
            <person name="da Silva M.D."/>
            <person name="Binneck E."/>
            <person name="de Melo N.F."/>
            <person name="da Silva R.H."/>
            <person name="de Melo A.L.T.M."/>
            <person name="Pandolfi V."/>
            <person name="Bustamante F.O."/>
            <person name="Brasileiro-Vidal A.C."/>
            <person name="Benko-Iseppon A.M."/>
        </authorList>
    </citation>
    <scope>NUCLEOTIDE SEQUENCE [LARGE SCALE GENOMIC DNA]</scope>
    <source>
        <tissue evidence="5">Leaves</tissue>
    </source>
</reference>
<feature type="region of interest" description="Disordered" evidence="3">
    <location>
        <begin position="1"/>
        <end position="48"/>
    </location>
</feature>
<dbReference type="PANTHER" id="PTHR31228:SF22">
    <property type="entry name" value="CYSTATIN_MONELLIN SUPERFAMILY PROTEIN"/>
    <property type="match status" value="1"/>
</dbReference>
<keyword evidence="6" id="KW-1185">Reference proteome</keyword>
<dbReference type="CDD" id="cd00042">
    <property type="entry name" value="CY"/>
    <property type="match status" value="1"/>
</dbReference>
<feature type="compositionally biased region" description="Basic and acidic residues" evidence="3">
    <location>
        <begin position="11"/>
        <end position="22"/>
    </location>
</feature>
<dbReference type="Pfam" id="PF00031">
    <property type="entry name" value="Cystatin"/>
    <property type="match status" value="1"/>
</dbReference>
<dbReference type="InterPro" id="IPR000010">
    <property type="entry name" value="Cystatin_dom"/>
</dbReference>
<evidence type="ECO:0000256" key="1">
    <source>
        <dbReference type="ARBA" id="ARBA00022690"/>
    </source>
</evidence>
<dbReference type="Gene3D" id="3.10.450.10">
    <property type="match status" value="1"/>
</dbReference>
<keyword evidence="2" id="KW-0789">Thiol protease inhibitor</keyword>
<protein>
    <recommendedName>
        <fullName evidence="4">Cystatin domain-containing protein</fullName>
    </recommendedName>
</protein>
<name>A0ABU6RPM6_9FABA</name>
<gene>
    <name evidence="5" type="ORF">PIB30_072696</name>
</gene>
<sequence>MDLDSSILQLVKEEQHTLEQPHAKRPRNRSSSSEEEEKKEEVVVVIEEEEEEDCDSKVEVITIPPRPVMTDEEHREYCKHAKASKGFDVPKFEGQLCGMIEPCYLNEITTPLLTDISKQALQVYNNNNNTRFEFVKVVKATNRLVAGRIYYITFEALSGNVRATFRARVWNKIMNKGLEVKSCEIHSEEIKEACPGKICCMLSDSI</sequence>
<dbReference type="PANTHER" id="PTHR31228">
    <property type="entry name" value="CYSTATIN/MONELLIN SUPERFAMILY PROTEIN"/>
    <property type="match status" value="1"/>
</dbReference>
<organism evidence="5 6">
    <name type="scientific">Stylosanthes scabra</name>
    <dbReference type="NCBI Taxonomy" id="79078"/>
    <lineage>
        <taxon>Eukaryota</taxon>
        <taxon>Viridiplantae</taxon>
        <taxon>Streptophyta</taxon>
        <taxon>Embryophyta</taxon>
        <taxon>Tracheophyta</taxon>
        <taxon>Spermatophyta</taxon>
        <taxon>Magnoliopsida</taxon>
        <taxon>eudicotyledons</taxon>
        <taxon>Gunneridae</taxon>
        <taxon>Pentapetalae</taxon>
        <taxon>rosids</taxon>
        <taxon>fabids</taxon>
        <taxon>Fabales</taxon>
        <taxon>Fabaceae</taxon>
        <taxon>Papilionoideae</taxon>
        <taxon>50 kb inversion clade</taxon>
        <taxon>dalbergioids sensu lato</taxon>
        <taxon>Dalbergieae</taxon>
        <taxon>Pterocarpus clade</taxon>
        <taxon>Stylosanthes</taxon>
    </lineage>
</organism>
<dbReference type="SMART" id="SM00043">
    <property type="entry name" value="CY"/>
    <property type="match status" value="1"/>
</dbReference>
<evidence type="ECO:0000259" key="4">
    <source>
        <dbReference type="SMART" id="SM00043"/>
    </source>
</evidence>
<evidence type="ECO:0000256" key="3">
    <source>
        <dbReference type="SAM" id="MobiDB-lite"/>
    </source>
</evidence>
<comment type="caution">
    <text evidence="5">The sequence shown here is derived from an EMBL/GenBank/DDBJ whole genome shotgun (WGS) entry which is preliminary data.</text>
</comment>